<organism evidence="1 2">
    <name type="scientific">Pantoea ananatis (strain LMG 20103)</name>
    <dbReference type="NCBI Taxonomy" id="706191"/>
    <lineage>
        <taxon>Bacteria</taxon>
        <taxon>Pseudomonadati</taxon>
        <taxon>Pseudomonadota</taxon>
        <taxon>Gammaproteobacteria</taxon>
        <taxon>Enterobacterales</taxon>
        <taxon>Erwiniaceae</taxon>
        <taxon>Pantoea</taxon>
    </lineage>
</organism>
<gene>
    <name evidence="1" type="ordered locus">PANA_0495</name>
</gene>
<sequence length="141" mass="16171">MSYPFLLCRLRLWRRCRIQLEANAAIRFVAIARQLFESVFVRNEVYHFMESSSKICELRQQADQQVAWRIAPTLRPCQLNRCAVARTFPGEIVRHKGVGGALPQRLIKPNGLLLIFTGDEHPLTGPPACFRQIAHQRFNGA</sequence>
<keyword evidence="2" id="KW-1185">Reference proteome</keyword>
<accession>D4GIR7</accession>
<protein>
    <submittedName>
        <fullName evidence="1">Uncharacterized protein</fullName>
    </submittedName>
</protein>
<evidence type="ECO:0000313" key="1">
    <source>
        <dbReference type="EMBL" id="ADD75662.1"/>
    </source>
</evidence>
<evidence type="ECO:0000313" key="2">
    <source>
        <dbReference type="Proteomes" id="UP000001702"/>
    </source>
</evidence>
<dbReference type="HOGENOM" id="CLU_1823487_0_0_6"/>
<reference evidence="1 2" key="1">
    <citation type="journal article" date="2010" name="J. Bacteriol.">
        <title>Genome sequence of Pantoea ananatis LMG20103, the causative agent of Eucalyptus blight and dieback.</title>
        <authorList>
            <person name="De Maayer P."/>
            <person name="Chan W.Y."/>
            <person name="Venter S.N."/>
            <person name="Toth I.K."/>
            <person name="Birch P.R."/>
            <person name="Joubert F."/>
            <person name="Coutinho T.A."/>
        </authorList>
    </citation>
    <scope>NUCLEOTIDE SEQUENCE [LARGE SCALE GENOMIC DNA]</scope>
    <source>
        <strain evidence="1 2">LMG 20103</strain>
    </source>
</reference>
<name>D4GIR7_PANAM</name>
<dbReference type="KEGG" id="pam:PANA_0495"/>
<dbReference type="EMBL" id="CP001875">
    <property type="protein sequence ID" value="ADD75662.1"/>
    <property type="molecule type" value="Genomic_DNA"/>
</dbReference>
<dbReference type="Proteomes" id="UP000001702">
    <property type="component" value="Chromosome"/>
</dbReference>
<proteinExistence type="predicted"/>
<dbReference type="AlphaFoldDB" id="D4GIR7"/>